<dbReference type="GO" id="GO:0030170">
    <property type="term" value="F:pyridoxal phosphate binding"/>
    <property type="evidence" value="ECO:0007669"/>
    <property type="project" value="InterPro"/>
</dbReference>
<dbReference type="eggNOG" id="KOG1357">
    <property type="taxonomic scope" value="Eukaryota"/>
</dbReference>
<dbReference type="STRING" id="403673.A0A177WYL1"/>
<evidence type="ECO:0000259" key="8">
    <source>
        <dbReference type="Pfam" id="PF00155"/>
    </source>
</evidence>
<dbReference type="Gene3D" id="3.40.640.10">
    <property type="entry name" value="Type I PLP-dependent aspartate aminotransferase-like (Major domain)"/>
    <property type="match status" value="1"/>
</dbReference>
<dbReference type="InterPro" id="IPR015422">
    <property type="entry name" value="PyrdxlP-dep_Trfase_small"/>
</dbReference>
<keyword evidence="4" id="KW-0808">Transferase</keyword>
<dbReference type="InterPro" id="IPR015421">
    <property type="entry name" value="PyrdxlP-dep_Trfase_major"/>
</dbReference>
<dbReference type="Gene3D" id="3.90.1150.10">
    <property type="entry name" value="Aspartate Aminotransferase, domain 1"/>
    <property type="match status" value="1"/>
</dbReference>
<gene>
    <name evidence="9" type="ORF">BDEG_27907</name>
</gene>
<dbReference type="PANTHER" id="PTHR13693:SF3">
    <property type="entry name" value="LD36009P"/>
    <property type="match status" value="1"/>
</dbReference>
<dbReference type="Pfam" id="PF00155">
    <property type="entry name" value="Aminotran_1_2"/>
    <property type="match status" value="1"/>
</dbReference>
<comment type="catalytic activity">
    <reaction evidence="6">
        <text>L-serine + hexadecanoyl-CoA + H(+) = 3-oxosphinganine + CO2 + CoA</text>
        <dbReference type="Rhea" id="RHEA:14761"/>
        <dbReference type="ChEBI" id="CHEBI:15378"/>
        <dbReference type="ChEBI" id="CHEBI:16526"/>
        <dbReference type="ChEBI" id="CHEBI:33384"/>
        <dbReference type="ChEBI" id="CHEBI:57287"/>
        <dbReference type="ChEBI" id="CHEBI:57379"/>
        <dbReference type="ChEBI" id="CHEBI:58299"/>
        <dbReference type="EC" id="2.3.1.50"/>
    </reaction>
</comment>
<dbReference type="InterPro" id="IPR004839">
    <property type="entry name" value="Aminotransferase_I/II_large"/>
</dbReference>
<comment type="similarity">
    <text evidence="2 7">Belongs to the class-II pyridoxal-phosphate-dependent aminotransferase family.</text>
</comment>
<protein>
    <recommendedName>
        <fullName evidence="3">serine C-palmitoyltransferase</fullName>
        <ecNumber evidence="3">2.3.1.50</ecNumber>
    </recommendedName>
</protein>
<name>A0A177WYL1_BATDL</name>
<dbReference type="CDD" id="cd06454">
    <property type="entry name" value="KBL_like"/>
    <property type="match status" value="1"/>
</dbReference>
<dbReference type="GO" id="GO:0004758">
    <property type="term" value="F:serine C-palmitoyltransferase activity"/>
    <property type="evidence" value="ECO:0007669"/>
    <property type="project" value="UniProtKB-EC"/>
</dbReference>
<dbReference type="EMBL" id="DS022313">
    <property type="protein sequence ID" value="OAJ44705.1"/>
    <property type="molecule type" value="Genomic_DNA"/>
</dbReference>
<organism evidence="9 10">
    <name type="scientific">Batrachochytrium dendrobatidis (strain JEL423)</name>
    <dbReference type="NCBI Taxonomy" id="403673"/>
    <lineage>
        <taxon>Eukaryota</taxon>
        <taxon>Fungi</taxon>
        <taxon>Fungi incertae sedis</taxon>
        <taxon>Chytridiomycota</taxon>
        <taxon>Chytridiomycota incertae sedis</taxon>
        <taxon>Chytridiomycetes</taxon>
        <taxon>Rhizophydiales</taxon>
        <taxon>Rhizophydiales incertae sedis</taxon>
        <taxon>Batrachochytrium</taxon>
    </lineage>
</organism>
<evidence type="ECO:0000256" key="3">
    <source>
        <dbReference type="ARBA" id="ARBA00013220"/>
    </source>
</evidence>
<dbReference type="EC" id="2.3.1.50" evidence="3"/>
<dbReference type="AlphaFoldDB" id="A0A177WYL1"/>
<dbReference type="GO" id="GO:0046512">
    <property type="term" value="P:sphingosine biosynthetic process"/>
    <property type="evidence" value="ECO:0007669"/>
    <property type="project" value="TreeGrafter"/>
</dbReference>
<reference evidence="9 10" key="2">
    <citation type="submission" date="2016-05" db="EMBL/GenBank/DDBJ databases">
        <title>Lineage-specific infection strategies underlie the spectrum of fungal disease in amphibians.</title>
        <authorList>
            <person name="Cuomo C.A."/>
            <person name="Farrer R.A."/>
            <person name="James T."/>
            <person name="Longcore J."/>
            <person name="Birren B."/>
        </authorList>
    </citation>
    <scope>NUCLEOTIDE SEQUENCE [LARGE SCALE GENOMIC DNA]</scope>
    <source>
        <strain evidence="9 10">JEL423</strain>
    </source>
</reference>
<dbReference type="OrthoDB" id="65434at2759"/>
<evidence type="ECO:0000313" key="10">
    <source>
        <dbReference type="Proteomes" id="UP000077115"/>
    </source>
</evidence>
<comment type="cofactor">
    <cofactor evidence="1 7">
        <name>pyridoxal 5'-phosphate</name>
        <dbReference type="ChEBI" id="CHEBI:597326"/>
    </cofactor>
</comment>
<sequence>MGKGKRAAVIHCSQPPLSTTDVLSKPTTSTDSVFLDGPSLYNCDAATLLPDEEQLLESAPLMTLVTTYISYFILIVFGHIQDLLGSILDPESFRHLRTQNGYAPISSGFDTFYHRRLYVRIRDCFNRPITNVPGGTVHLLERTSLDYNKTFQLSFLEWLVPFVQENKCILAFYFTRIRLFTGKTREVLNLSSYNYLGFAQNEGPCADAVQTAIKKNGLISCSPRLEAGSVELHSQVERMVAKFLGQEDAILFSMGFATNSTSLPSLVGKGDLVISDEFNHSSLVFGVRLSGASVKVFKHNDPIDLEAVLRDAIAQGQSRTHRPWKKIVVIIEGLYSMEGNICNLPAIVDLKHKYKFYLYMDEAHSIGALGPNGRGVCDYYGIDPLEIDVCMGTFTKSFGAAGGYIAGKKEIVDHLRLTSHSAVYAEAMPIPILQQVYTSMRIIMGEICGDEGRHRIQTLARNSRFFASELRKMGFIVYGRDSPVIPLLLFHPAKIPAFSREMLKRGIAVVVVGYPATPIITSRVRFCISAAHSLADLEWALEQISEVGDILGLKLRVGA</sequence>
<dbReference type="GO" id="GO:0016020">
    <property type="term" value="C:membrane"/>
    <property type="evidence" value="ECO:0007669"/>
    <property type="project" value="GOC"/>
</dbReference>
<evidence type="ECO:0000256" key="6">
    <source>
        <dbReference type="ARBA" id="ARBA00048528"/>
    </source>
</evidence>
<dbReference type="GO" id="GO:0017059">
    <property type="term" value="C:serine palmitoyltransferase complex"/>
    <property type="evidence" value="ECO:0007669"/>
    <property type="project" value="TreeGrafter"/>
</dbReference>
<dbReference type="InterPro" id="IPR001917">
    <property type="entry name" value="Aminotrans_II_pyridoxalP_BS"/>
</dbReference>
<evidence type="ECO:0000256" key="2">
    <source>
        <dbReference type="ARBA" id="ARBA00008392"/>
    </source>
</evidence>
<feature type="domain" description="Aminotransferase class I/classII large" evidence="8">
    <location>
        <begin position="186"/>
        <end position="544"/>
    </location>
</feature>
<evidence type="ECO:0000256" key="7">
    <source>
        <dbReference type="RuleBase" id="RU003693"/>
    </source>
</evidence>
<dbReference type="PROSITE" id="PS00599">
    <property type="entry name" value="AA_TRANSFER_CLASS_2"/>
    <property type="match status" value="1"/>
</dbReference>
<reference evidence="9 10" key="1">
    <citation type="submission" date="2006-10" db="EMBL/GenBank/DDBJ databases">
        <title>The Genome Sequence of Batrachochytrium dendrobatidis JEL423.</title>
        <authorList>
            <consortium name="The Broad Institute Genome Sequencing Platform"/>
            <person name="Birren B."/>
            <person name="Lander E."/>
            <person name="Galagan J."/>
            <person name="Cuomo C."/>
            <person name="Devon K."/>
            <person name="Jaffe D."/>
            <person name="Butler J."/>
            <person name="Alvarez P."/>
            <person name="Gnerre S."/>
            <person name="Grabherr M."/>
            <person name="Kleber M."/>
            <person name="Mauceli E."/>
            <person name="Brockman W."/>
            <person name="Young S."/>
            <person name="LaButti K."/>
            <person name="Sykes S."/>
            <person name="DeCaprio D."/>
            <person name="Crawford M."/>
            <person name="Koehrsen M."/>
            <person name="Engels R."/>
            <person name="Montgomery P."/>
            <person name="Pearson M."/>
            <person name="Howarth C."/>
            <person name="Larson L."/>
            <person name="White J."/>
            <person name="O'Leary S."/>
            <person name="Kodira C."/>
            <person name="Zeng Q."/>
            <person name="Yandava C."/>
            <person name="Alvarado L."/>
            <person name="Longcore J."/>
            <person name="James T."/>
        </authorList>
    </citation>
    <scope>NUCLEOTIDE SEQUENCE [LARGE SCALE GENOMIC DNA]</scope>
    <source>
        <strain evidence="9 10">JEL423</strain>
    </source>
</reference>
<evidence type="ECO:0000256" key="5">
    <source>
        <dbReference type="ARBA" id="ARBA00022898"/>
    </source>
</evidence>
<dbReference type="Proteomes" id="UP000077115">
    <property type="component" value="Unassembled WGS sequence"/>
</dbReference>
<dbReference type="VEuPathDB" id="FungiDB:BDEG_27907"/>
<dbReference type="GO" id="GO:0046513">
    <property type="term" value="P:ceramide biosynthetic process"/>
    <property type="evidence" value="ECO:0007669"/>
    <property type="project" value="TreeGrafter"/>
</dbReference>
<dbReference type="SUPFAM" id="SSF53383">
    <property type="entry name" value="PLP-dependent transferases"/>
    <property type="match status" value="1"/>
</dbReference>
<evidence type="ECO:0000256" key="4">
    <source>
        <dbReference type="ARBA" id="ARBA00022679"/>
    </source>
</evidence>
<dbReference type="InterPro" id="IPR015424">
    <property type="entry name" value="PyrdxlP-dep_Trfase"/>
</dbReference>
<evidence type="ECO:0000256" key="1">
    <source>
        <dbReference type="ARBA" id="ARBA00001933"/>
    </source>
</evidence>
<evidence type="ECO:0000313" key="9">
    <source>
        <dbReference type="EMBL" id="OAJ44705.1"/>
    </source>
</evidence>
<keyword evidence="5 7" id="KW-0663">Pyridoxal phosphate</keyword>
<dbReference type="InterPro" id="IPR050087">
    <property type="entry name" value="AON_synthase_class-II"/>
</dbReference>
<accession>A0A177WYL1</accession>
<dbReference type="PANTHER" id="PTHR13693">
    <property type="entry name" value="CLASS II AMINOTRANSFERASE/8-AMINO-7-OXONONANOATE SYNTHASE"/>
    <property type="match status" value="1"/>
</dbReference>
<proteinExistence type="inferred from homology"/>